<dbReference type="InterPro" id="IPR050266">
    <property type="entry name" value="AB_hydrolase_sf"/>
</dbReference>
<evidence type="ECO:0000313" key="4">
    <source>
        <dbReference type="EMBL" id="AIA33746.1"/>
    </source>
</evidence>
<evidence type="ECO:0000313" key="5">
    <source>
        <dbReference type="Proteomes" id="UP000027182"/>
    </source>
</evidence>
<dbReference type="EMBL" id="CP005933">
    <property type="protein sequence ID" value="AIA33746.1"/>
    <property type="molecule type" value="Genomic_DNA"/>
</dbReference>
<keyword evidence="2" id="KW-0378">Hydrolase</keyword>
<evidence type="ECO:0000256" key="1">
    <source>
        <dbReference type="ARBA" id="ARBA00006989"/>
    </source>
</evidence>
<gene>
    <name evidence="4" type="ORF">K668_00780</name>
</gene>
<dbReference type="PANTHER" id="PTHR43798">
    <property type="entry name" value="MONOACYLGLYCEROL LIPASE"/>
    <property type="match status" value="1"/>
</dbReference>
<name>A0A059Y7X5_MYCBV</name>
<dbReference type="KEGG" id="mbq:K668_00780"/>
<accession>A0A059Y7X5</accession>
<dbReference type="InterPro" id="IPR000073">
    <property type="entry name" value="AB_hydrolase_1"/>
</dbReference>
<organism evidence="4 5">
    <name type="scientific">Mycoplasmopsis bovis CQ-W70</name>
    <dbReference type="NCBI Taxonomy" id="1316930"/>
    <lineage>
        <taxon>Bacteria</taxon>
        <taxon>Bacillati</taxon>
        <taxon>Mycoplasmatota</taxon>
        <taxon>Mycoplasmoidales</taxon>
        <taxon>Metamycoplasmataceae</taxon>
        <taxon>Mycoplasmopsis</taxon>
    </lineage>
</organism>
<evidence type="ECO:0000256" key="2">
    <source>
        <dbReference type="ARBA" id="ARBA00022487"/>
    </source>
</evidence>
<feature type="domain" description="AB hydrolase-1" evidence="3">
    <location>
        <begin position="23"/>
        <end position="115"/>
    </location>
</feature>
<dbReference type="GO" id="GO:0052689">
    <property type="term" value="F:carboxylic ester hydrolase activity"/>
    <property type="evidence" value="ECO:0007669"/>
    <property type="project" value="UniProtKB-KW"/>
</dbReference>
<proteinExistence type="inferred from homology"/>
<dbReference type="PANTHER" id="PTHR43798:SF33">
    <property type="entry name" value="HYDROLASE, PUTATIVE (AFU_ORTHOLOGUE AFUA_2G14860)-RELATED"/>
    <property type="match status" value="1"/>
</dbReference>
<dbReference type="Gene3D" id="3.40.50.1820">
    <property type="entry name" value="alpha/beta hydrolase"/>
    <property type="match status" value="1"/>
</dbReference>
<dbReference type="InterPro" id="IPR029058">
    <property type="entry name" value="AB_hydrolase_fold"/>
</dbReference>
<dbReference type="SUPFAM" id="SSF53474">
    <property type="entry name" value="alpha/beta-Hydrolases"/>
    <property type="match status" value="1"/>
</dbReference>
<comment type="similarity">
    <text evidence="1">Belongs to the lipase/esterase LIP3/BchO family.</text>
</comment>
<dbReference type="RefSeq" id="WP_013954604.1">
    <property type="nucleotide sequence ID" value="NZ_CP005933.1"/>
</dbReference>
<dbReference type="Pfam" id="PF00561">
    <property type="entry name" value="Abhydrolase_1"/>
    <property type="match status" value="1"/>
</dbReference>
<keyword evidence="2" id="KW-0719">Serine esterase</keyword>
<evidence type="ECO:0000259" key="3">
    <source>
        <dbReference type="Pfam" id="PF00561"/>
    </source>
</evidence>
<dbReference type="PATRIC" id="fig|1316930.3.peg.162"/>
<dbReference type="HOGENOM" id="CLU_147964_0_0_14"/>
<dbReference type="Proteomes" id="UP000027182">
    <property type="component" value="Chromosome"/>
</dbReference>
<dbReference type="AlphaFoldDB" id="A0A059Y7X5"/>
<reference evidence="4 5" key="1">
    <citation type="submission" date="2013-04" db="EMBL/GenBank/DDBJ databases">
        <authorList>
            <person name="Lin L."/>
            <person name="Zeng Z."/>
            <person name="Xie J."/>
            <person name="Luo L."/>
            <person name="Yang Z."/>
            <person name="Liang W."/>
            <person name="Lin H."/>
            <person name="Dong C."/>
            <person name="Sun Y."/>
        </authorList>
    </citation>
    <scope>NUCLEOTIDE SEQUENCE [LARGE SCALE GENOMIC DNA]</scope>
    <source>
        <strain evidence="4 5">CQ-W70</strain>
    </source>
</reference>
<dbReference type="GO" id="GO:0016020">
    <property type="term" value="C:membrane"/>
    <property type="evidence" value="ECO:0007669"/>
    <property type="project" value="TreeGrafter"/>
</dbReference>
<protein>
    <submittedName>
        <fullName evidence="4">C-terminal truncated esterase/lipase</fullName>
    </submittedName>
</protein>
<sequence>MSKSEIIYDYSYYFKDNNSEQNIIFCHGFNSKYTALELFPSQHQKFNYYALQFPGSNLTKPVKNHKISVIYYAKLLIEFITKNNIKNITLIGKSMGAATAVLAYKTRPELFKRLI</sequence>